<dbReference type="PANTHER" id="PTHR13393:SF0">
    <property type="entry name" value="RNA N6-ADENOSINE-METHYLTRANSFERASE METTL16"/>
    <property type="match status" value="1"/>
</dbReference>
<evidence type="ECO:0000256" key="6">
    <source>
        <dbReference type="HAMAP-Rule" id="MF_01848"/>
    </source>
</evidence>
<comment type="catalytic activity">
    <reaction evidence="6">
        <text>adenosine(1618) in 23S rRNA + S-adenosyl-L-methionine = N(6)-methyladenosine(1618) in 23S rRNA + S-adenosyl-L-homocysteine + H(+)</text>
        <dbReference type="Rhea" id="RHEA:16497"/>
        <dbReference type="Rhea" id="RHEA-COMP:10229"/>
        <dbReference type="Rhea" id="RHEA-COMP:10231"/>
        <dbReference type="ChEBI" id="CHEBI:15378"/>
        <dbReference type="ChEBI" id="CHEBI:57856"/>
        <dbReference type="ChEBI" id="CHEBI:59789"/>
        <dbReference type="ChEBI" id="CHEBI:74411"/>
        <dbReference type="ChEBI" id="CHEBI:74449"/>
        <dbReference type="EC" id="2.1.1.181"/>
    </reaction>
</comment>
<dbReference type="GO" id="GO:0070475">
    <property type="term" value="P:rRNA base methylation"/>
    <property type="evidence" value="ECO:0007669"/>
    <property type="project" value="TreeGrafter"/>
</dbReference>
<evidence type="ECO:0000313" key="7">
    <source>
        <dbReference type="EMBL" id="SFO26250.1"/>
    </source>
</evidence>
<keyword evidence="5 6" id="KW-0949">S-adenosyl-L-methionine</keyword>
<keyword evidence="4 6" id="KW-0808">Transferase</keyword>
<dbReference type="PANTHER" id="PTHR13393">
    <property type="entry name" value="SAM-DEPENDENT METHYLTRANSFERASE"/>
    <property type="match status" value="1"/>
</dbReference>
<dbReference type="GO" id="GO:0005737">
    <property type="term" value="C:cytoplasm"/>
    <property type="evidence" value="ECO:0007669"/>
    <property type="project" value="UniProtKB-SubCell"/>
</dbReference>
<dbReference type="Gene3D" id="3.40.50.150">
    <property type="entry name" value="Vaccinia Virus protein VP39"/>
    <property type="match status" value="1"/>
</dbReference>
<reference evidence="8" key="1">
    <citation type="submission" date="2016-10" db="EMBL/GenBank/DDBJ databases">
        <authorList>
            <person name="Varghese N."/>
            <person name="Submissions S."/>
        </authorList>
    </citation>
    <scope>NUCLEOTIDE SEQUENCE [LARGE SCALE GENOMIC DNA]</scope>
    <source>
        <strain evidence="8">DSM 15282</strain>
    </source>
</reference>
<dbReference type="Proteomes" id="UP000199564">
    <property type="component" value="Unassembled WGS sequence"/>
</dbReference>
<protein>
    <recommendedName>
        <fullName evidence="6">Ribosomal RNA large subunit methyltransferase F</fullName>
        <ecNumber evidence="6">2.1.1.181</ecNumber>
    </recommendedName>
    <alternativeName>
        <fullName evidence="6">23S rRNA mA1618 methyltransferase</fullName>
    </alternativeName>
    <alternativeName>
        <fullName evidence="6">rRNA adenine N-6-methyltransferase</fullName>
    </alternativeName>
</protein>
<evidence type="ECO:0000256" key="3">
    <source>
        <dbReference type="ARBA" id="ARBA00022603"/>
    </source>
</evidence>
<dbReference type="EC" id="2.1.1.181" evidence="6"/>
<sequence length="315" mass="35793">MAKANPQEKPILHPRNLHHGSYDLEALAKSFPGLAEHILTNSFGNQTIDFSDPNAVKALNKALLIHFYQVDFWDIPEGFLIPPIPGRADYIHYLADLLASKNQGKVPKGTKVQALDIGTGANLIYPLIGSSVYSWSFVAAEIEEPALKNAQEILAQNPTLNKKINLRKQENESRIFKGIIQHDEYFDLTLCNPPFHSSAQEARQGSQRKAKNLNLKSNELNFGGQSHELWCKGGELEFVGQLIQESAHFKNQCFWFTSLISKEANLKPLTNRLRQVAVSEYEIIEMAQGNKKSRFLAWTYLNSKQQENWSKFRWK</sequence>
<dbReference type="InterPro" id="IPR029063">
    <property type="entry name" value="SAM-dependent_MTases_sf"/>
</dbReference>
<dbReference type="Pfam" id="PF05971">
    <property type="entry name" value="Methyltransf_10"/>
    <property type="match status" value="1"/>
</dbReference>
<organism evidence="7 8">
    <name type="scientific">Algoriphagus ornithinivorans</name>
    <dbReference type="NCBI Taxonomy" id="226506"/>
    <lineage>
        <taxon>Bacteria</taxon>
        <taxon>Pseudomonadati</taxon>
        <taxon>Bacteroidota</taxon>
        <taxon>Cytophagia</taxon>
        <taxon>Cytophagales</taxon>
        <taxon>Cyclobacteriaceae</taxon>
        <taxon>Algoriphagus</taxon>
    </lineage>
</organism>
<comment type="subcellular location">
    <subcellularLocation>
        <location evidence="6">Cytoplasm</location>
    </subcellularLocation>
</comment>
<name>A0A1I5FR55_9BACT</name>
<dbReference type="STRING" id="226506.SAMN04488519_10516"/>
<evidence type="ECO:0000256" key="1">
    <source>
        <dbReference type="ARBA" id="ARBA00022490"/>
    </source>
</evidence>
<comment type="similarity">
    <text evidence="6">Belongs to the methyltransferase superfamily. METTL16/RlmF family.</text>
</comment>
<dbReference type="AlphaFoldDB" id="A0A1I5FR55"/>
<keyword evidence="1 6" id="KW-0963">Cytoplasm</keyword>
<keyword evidence="2 6" id="KW-0698">rRNA processing</keyword>
<dbReference type="GO" id="GO:0052907">
    <property type="term" value="F:23S rRNA (adenine(1618)-N(6))-methyltransferase activity"/>
    <property type="evidence" value="ECO:0007669"/>
    <property type="project" value="UniProtKB-EC"/>
</dbReference>
<evidence type="ECO:0000313" key="8">
    <source>
        <dbReference type="Proteomes" id="UP000199564"/>
    </source>
</evidence>
<evidence type="ECO:0000256" key="4">
    <source>
        <dbReference type="ARBA" id="ARBA00022679"/>
    </source>
</evidence>
<proteinExistence type="inferred from homology"/>
<dbReference type="RefSeq" id="WP_091653109.1">
    <property type="nucleotide sequence ID" value="NZ_FOVW01000005.1"/>
</dbReference>
<dbReference type="HAMAP" id="MF_01848">
    <property type="entry name" value="23SrRNA_methyltr_F"/>
    <property type="match status" value="1"/>
</dbReference>
<keyword evidence="8" id="KW-1185">Reference proteome</keyword>
<evidence type="ECO:0000256" key="2">
    <source>
        <dbReference type="ARBA" id="ARBA00022552"/>
    </source>
</evidence>
<keyword evidence="3 6" id="KW-0489">Methyltransferase</keyword>
<comment type="function">
    <text evidence="6">Specifically methylates the adenine in position 1618 of 23S rRNA.</text>
</comment>
<dbReference type="EMBL" id="FOVW01000005">
    <property type="protein sequence ID" value="SFO26250.1"/>
    <property type="molecule type" value="Genomic_DNA"/>
</dbReference>
<dbReference type="InterPro" id="IPR010286">
    <property type="entry name" value="METTL16/RlmF"/>
</dbReference>
<gene>
    <name evidence="6" type="primary">rlmF</name>
    <name evidence="7" type="ORF">SAMN04488519_10516</name>
</gene>
<dbReference type="NCBIfam" id="NF008725">
    <property type="entry name" value="PRK11727.1"/>
    <property type="match status" value="1"/>
</dbReference>
<dbReference type="SUPFAM" id="SSF53335">
    <property type="entry name" value="S-adenosyl-L-methionine-dependent methyltransferases"/>
    <property type="match status" value="1"/>
</dbReference>
<dbReference type="CDD" id="cd02440">
    <property type="entry name" value="AdoMet_MTases"/>
    <property type="match status" value="1"/>
</dbReference>
<evidence type="ECO:0000256" key="5">
    <source>
        <dbReference type="ARBA" id="ARBA00022691"/>
    </source>
</evidence>
<dbReference type="InterPro" id="IPR016909">
    <property type="entry name" value="rRNA_lsu_MeTfrase_F"/>
</dbReference>
<accession>A0A1I5FR55</accession>
<dbReference type="PIRSF" id="PIRSF029038">
    <property type="entry name" value="Mtase_YbiN_prd"/>
    <property type="match status" value="1"/>
</dbReference>